<sequence>MSFSKLYHRAELSLLPSRIIEVRSMIGGSRLQELEELIGVKSHCPTCLMFGFEDSVDMIGIERPPLLPHPSAPNQDRCRKNIGRNLLDVIGFLVTPWGLG</sequence>
<dbReference type="AlphaFoldDB" id="A0A0A9AEU5"/>
<accession>A0A0A9AEU5</accession>
<proteinExistence type="predicted"/>
<dbReference type="EMBL" id="GBRH01248259">
    <property type="protein sequence ID" value="JAD49636.1"/>
    <property type="molecule type" value="Transcribed_RNA"/>
</dbReference>
<protein>
    <submittedName>
        <fullName evidence="1">SnrK1</fullName>
    </submittedName>
</protein>
<organism evidence="1">
    <name type="scientific">Arundo donax</name>
    <name type="common">Giant reed</name>
    <name type="synonym">Donax arundinaceus</name>
    <dbReference type="NCBI Taxonomy" id="35708"/>
    <lineage>
        <taxon>Eukaryota</taxon>
        <taxon>Viridiplantae</taxon>
        <taxon>Streptophyta</taxon>
        <taxon>Embryophyta</taxon>
        <taxon>Tracheophyta</taxon>
        <taxon>Spermatophyta</taxon>
        <taxon>Magnoliopsida</taxon>
        <taxon>Liliopsida</taxon>
        <taxon>Poales</taxon>
        <taxon>Poaceae</taxon>
        <taxon>PACMAD clade</taxon>
        <taxon>Arundinoideae</taxon>
        <taxon>Arundineae</taxon>
        <taxon>Arundo</taxon>
    </lineage>
</organism>
<reference evidence="1" key="2">
    <citation type="journal article" date="2015" name="Data Brief">
        <title>Shoot transcriptome of the giant reed, Arundo donax.</title>
        <authorList>
            <person name="Barrero R.A."/>
            <person name="Guerrero F.D."/>
            <person name="Moolhuijzen P."/>
            <person name="Goolsby J.A."/>
            <person name="Tidwell J."/>
            <person name="Bellgard S.E."/>
            <person name="Bellgard M.I."/>
        </authorList>
    </citation>
    <scope>NUCLEOTIDE SEQUENCE</scope>
    <source>
        <tissue evidence="1">Shoot tissue taken approximately 20 cm above the soil surface</tissue>
    </source>
</reference>
<reference evidence="1" key="1">
    <citation type="submission" date="2014-09" db="EMBL/GenBank/DDBJ databases">
        <authorList>
            <person name="Magalhaes I.L.F."/>
            <person name="Oliveira U."/>
            <person name="Santos F.R."/>
            <person name="Vidigal T.H.D.A."/>
            <person name="Brescovit A.D."/>
            <person name="Santos A.J."/>
        </authorList>
    </citation>
    <scope>NUCLEOTIDE SEQUENCE</scope>
    <source>
        <tissue evidence="1">Shoot tissue taken approximately 20 cm above the soil surface</tissue>
    </source>
</reference>
<evidence type="ECO:0000313" key="1">
    <source>
        <dbReference type="EMBL" id="JAD49636.1"/>
    </source>
</evidence>
<name>A0A0A9AEU5_ARUDO</name>